<reference evidence="4" key="1">
    <citation type="submission" date="2023-03" db="EMBL/GenBank/DDBJ databases">
        <title>Emydomyces testavorans Genome Sequence.</title>
        <authorList>
            <person name="Hoyer L."/>
        </authorList>
    </citation>
    <scope>NUCLEOTIDE SEQUENCE</scope>
    <source>
        <strain evidence="4">16-2883</strain>
    </source>
</reference>
<evidence type="ECO:0000313" key="5">
    <source>
        <dbReference type="Proteomes" id="UP001219355"/>
    </source>
</evidence>
<keyword evidence="5" id="KW-1185">Reference proteome</keyword>
<feature type="region of interest" description="Disordered" evidence="3">
    <location>
        <begin position="134"/>
        <end position="194"/>
    </location>
</feature>
<evidence type="ECO:0000313" key="4">
    <source>
        <dbReference type="EMBL" id="WEW60929.1"/>
    </source>
</evidence>
<sequence length="502" mass="52832">MAVLKSGGNAVDAVEVAVKFLEDHEITNAGYGSNLTINGTVECDATIVDHLGRSGAVGAVERVKNPIVLARLVLDASTKPLAFNRVPPNLIAGAGATEFAYEQGISVLPASSLVSKGARERWVRWNHELQQLEPQRQGKEWDAEHRGSRKSTPSRTSQGFGVPSSSSSHRSARSVNSPSNLGRMDATPSPDGSVKEDLAYEMDVDLTFQNPDNMLDDVVSDADADAETDANYIDHVNHWAPSTSSLIPQVNSLTGRDSSDSLVVRAPPNTPNSVSSMTDNDPIEPQVQVSDVLNELKAELFVGSEDNICDTVGAIAIDRCGKIAAGSSSGGIGMKHCGRTGPAALVGVGTAVVPVDLKDESATCTAAVTSGTGEHMATTMAAGVCAERIYSSTRKVPGKAGAIEGVTEDEALKAVIENEFMGHPGVKASHCQAAIGIMAVKKTSDGIAYFFGHNTDSFALASMTSEDPEPCCVMSRNKGYGKVAQGGRYIKLSKSKYKPRQA</sequence>
<feature type="compositionally biased region" description="Low complexity" evidence="3">
    <location>
        <begin position="162"/>
        <end position="179"/>
    </location>
</feature>
<organism evidence="4 5">
    <name type="scientific">Emydomyces testavorans</name>
    <dbReference type="NCBI Taxonomy" id="2070801"/>
    <lineage>
        <taxon>Eukaryota</taxon>
        <taxon>Fungi</taxon>
        <taxon>Dikarya</taxon>
        <taxon>Ascomycota</taxon>
        <taxon>Pezizomycotina</taxon>
        <taxon>Eurotiomycetes</taxon>
        <taxon>Eurotiomycetidae</taxon>
        <taxon>Onygenales</taxon>
        <taxon>Nannizziopsiaceae</taxon>
        <taxon>Emydomyces</taxon>
    </lineage>
</organism>
<dbReference type="PANTHER" id="PTHR10188:SF8">
    <property type="entry name" value="THREONINE ASPARTASE 1"/>
    <property type="match status" value="1"/>
</dbReference>
<dbReference type="SUPFAM" id="SSF56235">
    <property type="entry name" value="N-terminal nucleophile aminohydrolases (Ntn hydrolases)"/>
    <property type="match status" value="1"/>
</dbReference>
<accession>A0AAF0INK8</accession>
<proteinExistence type="predicted"/>
<dbReference type="FunFam" id="3.60.20.30:FF:000007">
    <property type="entry name" value="Similar to threonine aspartase"/>
    <property type="match status" value="1"/>
</dbReference>
<evidence type="ECO:0000256" key="1">
    <source>
        <dbReference type="PIRSR" id="PIRSR600246-1"/>
    </source>
</evidence>
<evidence type="ECO:0000256" key="3">
    <source>
        <dbReference type="SAM" id="MobiDB-lite"/>
    </source>
</evidence>
<name>A0AAF0INK8_9EURO</name>
<dbReference type="GO" id="GO:0051604">
    <property type="term" value="P:protein maturation"/>
    <property type="evidence" value="ECO:0007669"/>
    <property type="project" value="TreeGrafter"/>
</dbReference>
<evidence type="ECO:0008006" key="6">
    <source>
        <dbReference type="Google" id="ProtNLM"/>
    </source>
</evidence>
<dbReference type="GO" id="GO:0005737">
    <property type="term" value="C:cytoplasm"/>
    <property type="evidence" value="ECO:0007669"/>
    <property type="project" value="TreeGrafter"/>
</dbReference>
<dbReference type="AlphaFoldDB" id="A0AAF0INK8"/>
<dbReference type="EMBL" id="CP120630">
    <property type="protein sequence ID" value="WEW60929.1"/>
    <property type="molecule type" value="Genomic_DNA"/>
</dbReference>
<feature type="compositionally biased region" description="Polar residues" evidence="3">
    <location>
        <begin position="150"/>
        <end position="159"/>
    </location>
</feature>
<dbReference type="PANTHER" id="PTHR10188">
    <property type="entry name" value="L-ASPARAGINASE"/>
    <property type="match status" value="1"/>
</dbReference>
<dbReference type="Gene3D" id="3.60.20.30">
    <property type="entry name" value="(Glycosyl)asparaginase"/>
    <property type="match status" value="1"/>
</dbReference>
<dbReference type="GO" id="GO:0004298">
    <property type="term" value="F:threonine-type endopeptidase activity"/>
    <property type="evidence" value="ECO:0007669"/>
    <property type="project" value="InterPro"/>
</dbReference>
<feature type="compositionally biased region" description="Basic and acidic residues" evidence="3">
    <location>
        <begin position="136"/>
        <end position="146"/>
    </location>
</feature>
<dbReference type="Proteomes" id="UP001219355">
    <property type="component" value="Chromosome 4"/>
</dbReference>
<dbReference type="CDD" id="cd04514">
    <property type="entry name" value="Taspase1_like"/>
    <property type="match status" value="1"/>
</dbReference>
<feature type="site" description="Cleavage; by autolysis" evidence="2">
    <location>
        <begin position="310"/>
        <end position="311"/>
    </location>
</feature>
<dbReference type="InterPro" id="IPR000246">
    <property type="entry name" value="Peptidase_T2"/>
</dbReference>
<evidence type="ECO:0000256" key="2">
    <source>
        <dbReference type="PIRSR" id="PIRSR600246-3"/>
    </source>
</evidence>
<dbReference type="Pfam" id="PF01112">
    <property type="entry name" value="Asparaginase_2"/>
    <property type="match status" value="2"/>
</dbReference>
<dbReference type="InterPro" id="IPR037464">
    <property type="entry name" value="Taspase1"/>
</dbReference>
<feature type="active site" description="Nucleophile" evidence="1">
    <location>
        <position position="311"/>
    </location>
</feature>
<gene>
    <name evidence="4" type="ORF">PRK78_006417</name>
</gene>
<protein>
    <recommendedName>
        <fullName evidence="6">Asparaginase</fullName>
    </recommendedName>
</protein>
<dbReference type="InterPro" id="IPR029055">
    <property type="entry name" value="Ntn_hydrolases_N"/>
</dbReference>